<dbReference type="STRING" id="2316362.A0A4Q2DSA3"/>
<comment type="caution">
    <text evidence="8">The sequence shown here is derived from an EMBL/GenBank/DDBJ whole genome shotgun (WGS) entry which is preliminary data.</text>
</comment>
<feature type="transmembrane region" description="Helical" evidence="7">
    <location>
        <begin position="97"/>
        <end position="119"/>
    </location>
</feature>
<feature type="transmembrane region" description="Helical" evidence="7">
    <location>
        <begin position="211"/>
        <end position="231"/>
    </location>
</feature>
<evidence type="ECO:0000256" key="3">
    <source>
        <dbReference type="ARBA" id="ARBA00022692"/>
    </source>
</evidence>
<evidence type="ECO:0000313" key="8">
    <source>
        <dbReference type="EMBL" id="RXW22913.1"/>
    </source>
</evidence>
<dbReference type="PANTHER" id="PTHR13148:SF0">
    <property type="entry name" value="POST-GPI ATTACHMENT TO PROTEINS FACTOR 3"/>
    <property type="match status" value="1"/>
</dbReference>
<keyword evidence="7" id="KW-0256">Endoplasmic reticulum</keyword>
<keyword evidence="5 7" id="KW-1133">Transmembrane helix</keyword>
<dbReference type="Proteomes" id="UP000290288">
    <property type="component" value="Unassembled WGS sequence"/>
</dbReference>
<reference evidence="8 9" key="1">
    <citation type="submission" date="2019-01" db="EMBL/GenBank/DDBJ databases">
        <title>Draft genome sequence of Psathyrella aberdarensis IHI B618.</title>
        <authorList>
            <person name="Buettner E."/>
            <person name="Kellner H."/>
        </authorList>
    </citation>
    <scope>NUCLEOTIDE SEQUENCE [LARGE SCALE GENOMIC DNA]</scope>
    <source>
        <strain evidence="8 9">IHI B618</strain>
    </source>
</reference>
<feature type="transmembrane region" description="Helical" evidence="7">
    <location>
        <begin position="172"/>
        <end position="191"/>
    </location>
</feature>
<evidence type="ECO:0000313" key="9">
    <source>
        <dbReference type="Proteomes" id="UP000290288"/>
    </source>
</evidence>
<dbReference type="GO" id="GO:0006506">
    <property type="term" value="P:GPI anchor biosynthetic process"/>
    <property type="evidence" value="ECO:0007669"/>
    <property type="project" value="UniProtKB-KW"/>
</dbReference>
<keyword evidence="9" id="KW-1185">Reference proteome</keyword>
<organism evidence="8 9">
    <name type="scientific">Candolleomyces aberdarensis</name>
    <dbReference type="NCBI Taxonomy" id="2316362"/>
    <lineage>
        <taxon>Eukaryota</taxon>
        <taxon>Fungi</taxon>
        <taxon>Dikarya</taxon>
        <taxon>Basidiomycota</taxon>
        <taxon>Agaricomycotina</taxon>
        <taxon>Agaricomycetes</taxon>
        <taxon>Agaricomycetidae</taxon>
        <taxon>Agaricales</taxon>
        <taxon>Agaricineae</taxon>
        <taxon>Psathyrellaceae</taxon>
        <taxon>Candolleomyces</taxon>
    </lineage>
</organism>
<dbReference type="InterPro" id="IPR007217">
    <property type="entry name" value="Per1-like"/>
</dbReference>
<dbReference type="PANTHER" id="PTHR13148">
    <property type="entry name" value="PER1-RELATED"/>
    <property type="match status" value="1"/>
</dbReference>
<evidence type="ECO:0000256" key="5">
    <source>
        <dbReference type="ARBA" id="ARBA00022989"/>
    </source>
</evidence>
<evidence type="ECO:0000256" key="1">
    <source>
        <dbReference type="ARBA" id="ARBA00004127"/>
    </source>
</evidence>
<feature type="transmembrane region" description="Helical" evidence="7">
    <location>
        <begin position="139"/>
        <end position="160"/>
    </location>
</feature>
<dbReference type="AlphaFoldDB" id="A0A4Q2DSA3"/>
<accession>A0A4Q2DSA3</accession>
<keyword evidence="6 7" id="KW-0472">Membrane</keyword>
<evidence type="ECO:0000256" key="4">
    <source>
        <dbReference type="ARBA" id="ARBA00022729"/>
    </source>
</evidence>
<feature type="transmembrane region" description="Helical" evidence="7">
    <location>
        <begin position="243"/>
        <end position="261"/>
    </location>
</feature>
<evidence type="ECO:0000256" key="6">
    <source>
        <dbReference type="ARBA" id="ARBA00023136"/>
    </source>
</evidence>
<evidence type="ECO:0000256" key="2">
    <source>
        <dbReference type="ARBA" id="ARBA00022502"/>
    </source>
</evidence>
<feature type="transmembrane region" description="Helical" evidence="7">
    <location>
        <begin position="24"/>
        <end position="45"/>
    </location>
</feature>
<protein>
    <recommendedName>
        <fullName evidence="7">Post-GPI attachment to proteins factor 3</fullName>
    </recommendedName>
</protein>
<dbReference type="GO" id="GO:0005789">
    <property type="term" value="C:endoplasmic reticulum membrane"/>
    <property type="evidence" value="ECO:0007669"/>
    <property type="project" value="UniProtKB-SubCell"/>
</dbReference>
<keyword evidence="3 7" id="KW-0812">Transmembrane</keyword>
<keyword evidence="2 7" id="KW-0337">GPI-anchor biosynthesis</keyword>
<comment type="function">
    <text evidence="7">Involved in the lipid remodeling steps of GPI-anchor maturation.</text>
</comment>
<dbReference type="Pfam" id="PF04080">
    <property type="entry name" value="Per1"/>
    <property type="match status" value="1"/>
</dbReference>
<dbReference type="EMBL" id="SDEE01000057">
    <property type="protein sequence ID" value="RXW22913.1"/>
    <property type="molecule type" value="Genomic_DNA"/>
</dbReference>
<keyword evidence="4" id="KW-0732">Signal</keyword>
<comment type="similarity">
    <text evidence="7">Belongs to the PGAP3 family.</text>
</comment>
<gene>
    <name evidence="8" type="ORF">EST38_g2960</name>
</gene>
<comment type="subcellular location">
    <subcellularLocation>
        <location evidence="1">Endomembrane system</location>
        <topology evidence="1">Multi-pass membrane protein</topology>
    </subcellularLocation>
    <subcellularLocation>
        <location evidence="7">Endoplasmic reticulum membrane</location>
        <topology evidence="7">Multi-pass membrane protein</topology>
    </subcellularLocation>
</comment>
<feature type="transmembrane region" description="Helical" evidence="7">
    <location>
        <begin position="66"/>
        <end position="85"/>
    </location>
</feature>
<evidence type="ECO:0000256" key="7">
    <source>
        <dbReference type="RuleBase" id="RU365066"/>
    </source>
</evidence>
<dbReference type="OrthoDB" id="419770at2759"/>
<proteinExistence type="inferred from homology"/>
<name>A0A4Q2DSA3_9AGAR</name>
<sequence length="273" mass="31507">MHSITAKAISSGRPVQQYYGKWPFWRYAGMQEPASVVFSVFNLWAHWKGFKTIKRRLPKDHPMKKLYLGWAVLSMNAWIWSAVFHTRDLPITEKLDYFSAALAILSALYYTLIRLFHLYRLPSGGKLTNSRAPSLASSLAPKPLLAITFLLTYMGHITYLTSGPRFDYTYNTIFNLVLGLLHNLLWTLYSLPSISVLRRYPNRPKTYRPLFAWKAGLFVALTTAATSLEVFDFPPWARILDAHAMWHAVTSPIAYFWYQFLVQDALDGSWREA</sequence>
<dbReference type="GO" id="GO:0016788">
    <property type="term" value="F:hydrolase activity, acting on ester bonds"/>
    <property type="evidence" value="ECO:0007669"/>
    <property type="project" value="TreeGrafter"/>
</dbReference>